<protein>
    <submittedName>
        <fullName evidence="1">Type II toxin-antitoxin system RelE/ParE family toxin</fullName>
    </submittedName>
</protein>
<dbReference type="RefSeq" id="WP_007889963.1">
    <property type="nucleotide sequence ID" value="NZ_JACAWY010000001.1"/>
</dbReference>
<proteinExistence type="predicted"/>
<evidence type="ECO:0000313" key="2">
    <source>
        <dbReference type="Proteomes" id="UP001362100"/>
    </source>
</evidence>
<keyword evidence="2" id="KW-1185">Reference proteome</keyword>
<sequence>MQHKEESFTIIYLSTVRLSLQEIVAFHRRLGNDYNAIIARVLDEFEARVSQFPLSCAVCSELADLGVTRYREFNSSESYRILFSVEKQTVFAHVLLSQRQSIQQLLFKRLLVH</sequence>
<evidence type="ECO:0000313" key="1">
    <source>
        <dbReference type="EMBL" id="MEJ5045266.1"/>
    </source>
</evidence>
<organism evidence="1 2">
    <name type="scientific">Pantoea nemavictus</name>
    <dbReference type="NCBI Taxonomy" id="2726955"/>
    <lineage>
        <taxon>Bacteria</taxon>
        <taxon>Pseudomonadati</taxon>
        <taxon>Pseudomonadota</taxon>
        <taxon>Gammaproteobacteria</taxon>
        <taxon>Enterobacterales</taxon>
        <taxon>Erwiniaceae</taxon>
        <taxon>Pantoea</taxon>
    </lineage>
</organism>
<gene>
    <name evidence="1" type="ORF">WH298_08605</name>
</gene>
<dbReference type="Proteomes" id="UP001362100">
    <property type="component" value="Unassembled WGS sequence"/>
</dbReference>
<name>A0ABU8PRA9_9GAMM</name>
<comment type="caution">
    <text evidence="1">The sequence shown here is derived from an EMBL/GenBank/DDBJ whole genome shotgun (WGS) entry which is preliminary data.</text>
</comment>
<dbReference type="EMBL" id="JBBGZW010000001">
    <property type="protein sequence ID" value="MEJ5045266.1"/>
    <property type="molecule type" value="Genomic_DNA"/>
</dbReference>
<reference evidence="1 2" key="1">
    <citation type="submission" date="2023-12" db="EMBL/GenBank/DDBJ databases">
        <title>Gut-associated functions are favored during microbiome assembly across C. elegans life.</title>
        <authorList>
            <person name="Zimmermann J."/>
        </authorList>
    </citation>
    <scope>NUCLEOTIDE SEQUENCE [LARGE SCALE GENOMIC DNA]</scope>
    <source>
        <strain evidence="1 2">BIGb0393</strain>
    </source>
</reference>
<accession>A0ABU8PRA9</accession>